<feature type="transmembrane region" description="Helical" evidence="6">
    <location>
        <begin position="380"/>
        <end position="411"/>
    </location>
</feature>
<evidence type="ECO:0000256" key="6">
    <source>
        <dbReference type="SAM" id="Phobius"/>
    </source>
</evidence>
<dbReference type="PANTHER" id="PTHR42770:SF13">
    <property type="entry name" value="L-METHIONINE_BRANCHED-CHAIN AMINO ACID EXPORTER YJEH"/>
    <property type="match status" value="1"/>
</dbReference>
<dbReference type="RefSeq" id="WP_007955456.1">
    <property type="nucleotide sequence ID" value="NZ_CP010978.1"/>
</dbReference>
<evidence type="ECO:0008006" key="9">
    <source>
        <dbReference type="Google" id="ProtNLM"/>
    </source>
</evidence>
<feature type="transmembrane region" description="Helical" evidence="6">
    <location>
        <begin position="347"/>
        <end position="368"/>
    </location>
</feature>
<evidence type="ECO:0000313" key="7">
    <source>
        <dbReference type="EMBL" id="AJQ28077.1"/>
    </source>
</evidence>
<reference evidence="8" key="2">
    <citation type="submission" date="2015-02" db="EMBL/GenBank/DDBJ databases">
        <title>Complete Genome Sequence of Pelosinus fermentans JBW45.</title>
        <authorList>
            <person name="De Leon K.B."/>
            <person name="Utturkar S.M."/>
            <person name="Camilleri L.B."/>
            <person name="Arkin A.P."/>
            <person name="Fields M.W."/>
            <person name="Brown S.D."/>
            <person name="Wall J.D."/>
        </authorList>
    </citation>
    <scope>NUCLEOTIDE SEQUENCE [LARGE SCALE GENOMIC DNA]</scope>
    <source>
        <strain evidence="8">JBW45</strain>
    </source>
</reference>
<dbReference type="Proteomes" id="UP000005361">
    <property type="component" value="Chromosome"/>
</dbReference>
<dbReference type="GO" id="GO:0005886">
    <property type="term" value="C:plasma membrane"/>
    <property type="evidence" value="ECO:0007669"/>
    <property type="project" value="UniProtKB-SubCell"/>
</dbReference>
<sequence length="425" mass="45674">MNDPKGSFKASISWMQGSALTIGAVLGSGVLILPVATAQLAGPAAMVSWVLMGLLSIPLAITLGRLASEQPDAGGIAAYARRAFGDKAGAVTGTLFLGTVPIGGPICALIGANYISALFSLNSYQVVIVAAAMLIMAVIFNYRGIQLSGRVQIAVIGSVAVVLLAAVFSALPYVEEKAFFPFAPNGIAPIGVSMAMLFWAFVGWEMIVHLAEEFEDPIRDIPLSLMISIIIINIMYLSVVFVTIGTGAYIGPDNSIALAGMIGRGWGHWAGAVTGILGFLTCYGTIHTYVAGFSRLVYAQSRQGDFPEYFSSLHEEFHTPHRVLLVLLPVFMVVLWLSFWFNINIGILIQFPGTIFISLYIIGMAAAVKLLPSQGWGRYFAALSLIMCMIIYCFTGWIGLYPFALGAFGWFVQSLRKRSLRASEL</sequence>
<accession>I9DIX9</accession>
<keyword evidence="3 6" id="KW-0812">Transmembrane</keyword>
<feature type="transmembrane region" description="Helical" evidence="6">
    <location>
        <begin position="223"/>
        <end position="249"/>
    </location>
</feature>
<dbReference type="Gene3D" id="1.20.1740.10">
    <property type="entry name" value="Amino acid/polyamine transporter I"/>
    <property type="match status" value="1"/>
</dbReference>
<keyword evidence="5 6" id="KW-0472">Membrane</keyword>
<dbReference type="AlphaFoldDB" id="I9DIX9"/>
<dbReference type="KEGG" id="pft:JBW_02733"/>
<dbReference type="GO" id="GO:0022857">
    <property type="term" value="F:transmembrane transporter activity"/>
    <property type="evidence" value="ECO:0007669"/>
    <property type="project" value="InterPro"/>
</dbReference>
<evidence type="ECO:0000256" key="4">
    <source>
        <dbReference type="ARBA" id="ARBA00022989"/>
    </source>
</evidence>
<organism evidence="7 8">
    <name type="scientific">Pelosinus fermentans JBW45</name>
    <dbReference type="NCBI Taxonomy" id="1192197"/>
    <lineage>
        <taxon>Bacteria</taxon>
        <taxon>Bacillati</taxon>
        <taxon>Bacillota</taxon>
        <taxon>Negativicutes</taxon>
        <taxon>Selenomonadales</taxon>
        <taxon>Sporomusaceae</taxon>
        <taxon>Pelosinus</taxon>
    </lineage>
</organism>
<proteinExistence type="predicted"/>
<feature type="transmembrane region" description="Helical" evidence="6">
    <location>
        <begin position="47"/>
        <end position="67"/>
    </location>
</feature>
<keyword evidence="2" id="KW-1003">Cell membrane</keyword>
<feature type="transmembrane region" description="Helical" evidence="6">
    <location>
        <begin position="20"/>
        <end position="41"/>
    </location>
</feature>
<dbReference type="STRING" id="1192197.JBW_02733"/>
<evidence type="ECO:0000313" key="8">
    <source>
        <dbReference type="Proteomes" id="UP000005361"/>
    </source>
</evidence>
<evidence type="ECO:0000256" key="3">
    <source>
        <dbReference type="ARBA" id="ARBA00022692"/>
    </source>
</evidence>
<feature type="transmembrane region" description="Helical" evidence="6">
    <location>
        <begin position="88"/>
        <end position="112"/>
    </location>
</feature>
<evidence type="ECO:0000256" key="2">
    <source>
        <dbReference type="ARBA" id="ARBA00022475"/>
    </source>
</evidence>
<feature type="transmembrane region" description="Helical" evidence="6">
    <location>
        <begin position="124"/>
        <end position="142"/>
    </location>
</feature>
<evidence type="ECO:0000256" key="1">
    <source>
        <dbReference type="ARBA" id="ARBA00004651"/>
    </source>
</evidence>
<dbReference type="OrthoDB" id="178667at2"/>
<keyword evidence="4 6" id="KW-1133">Transmembrane helix</keyword>
<evidence type="ECO:0000256" key="5">
    <source>
        <dbReference type="ARBA" id="ARBA00023136"/>
    </source>
</evidence>
<dbReference type="PANTHER" id="PTHR42770">
    <property type="entry name" value="AMINO ACID TRANSPORTER-RELATED"/>
    <property type="match status" value="1"/>
</dbReference>
<feature type="transmembrane region" description="Helical" evidence="6">
    <location>
        <begin position="186"/>
        <end position="211"/>
    </location>
</feature>
<gene>
    <name evidence="7" type="ORF">JBW_02733</name>
</gene>
<reference evidence="7 8" key="1">
    <citation type="journal article" date="2015" name="Genome Announc.">
        <title>Complete Genome Sequence of Pelosinus fermentans JBW45, a Member of a Remarkably Competitive Group of Negativicutes in the Firmicutes Phylum.</title>
        <authorList>
            <person name="De Leon K.B."/>
            <person name="Utturkar S.M."/>
            <person name="Camilleri L.B."/>
            <person name="Elias D.A."/>
            <person name="Arkin A.P."/>
            <person name="Fields M.W."/>
            <person name="Brown S.D."/>
            <person name="Wall J.D."/>
        </authorList>
    </citation>
    <scope>NUCLEOTIDE SEQUENCE [LARGE SCALE GENOMIC DNA]</scope>
    <source>
        <strain evidence="7 8">JBW45</strain>
    </source>
</reference>
<dbReference type="HOGENOM" id="CLU_007946_18_0_9"/>
<feature type="transmembrane region" description="Helical" evidence="6">
    <location>
        <begin position="269"/>
        <end position="292"/>
    </location>
</feature>
<dbReference type="EMBL" id="CP010978">
    <property type="protein sequence ID" value="AJQ28077.1"/>
    <property type="molecule type" value="Genomic_DNA"/>
</dbReference>
<dbReference type="PIRSF" id="PIRSF006060">
    <property type="entry name" value="AA_transporter"/>
    <property type="match status" value="1"/>
</dbReference>
<dbReference type="Pfam" id="PF13520">
    <property type="entry name" value="AA_permease_2"/>
    <property type="match status" value="1"/>
</dbReference>
<dbReference type="InterPro" id="IPR002293">
    <property type="entry name" value="AA/rel_permease1"/>
</dbReference>
<comment type="subcellular location">
    <subcellularLocation>
        <location evidence="1">Cell membrane</location>
        <topology evidence="1">Multi-pass membrane protein</topology>
    </subcellularLocation>
</comment>
<protein>
    <recommendedName>
        <fullName evidence="9">Amino acid permease-associated region</fullName>
    </recommendedName>
</protein>
<dbReference type="InterPro" id="IPR050367">
    <property type="entry name" value="APC_superfamily"/>
</dbReference>
<feature type="transmembrane region" description="Helical" evidence="6">
    <location>
        <begin position="323"/>
        <end position="341"/>
    </location>
</feature>
<feature type="transmembrane region" description="Helical" evidence="6">
    <location>
        <begin position="154"/>
        <end position="174"/>
    </location>
</feature>
<name>I9DIX9_9FIRM</name>